<comment type="caution">
    <text evidence="1">The sequence shown here is derived from an EMBL/GenBank/DDBJ whole genome shotgun (WGS) entry which is preliminary data.</text>
</comment>
<proteinExistence type="predicted"/>
<name>A0AAU9Q7E3_9VIBR</name>
<reference evidence="1" key="1">
    <citation type="submission" date="2022-01" db="EMBL/GenBank/DDBJ databases">
        <authorList>
            <person name="Lagorce A."/>
        </authorList>
    </citation>
    <scope>NUCLEOTIDE SEQUENCE</scope>
    <source>
        <strain evidence="1">Th15_F1_D04</strain>
    </source>
</reference>
<gene>
    <name evidence="1" type="ORF">THF1D04_30241</name>
</gene>
<dbReference type="Proteomes" id="UP001295420">
    <property type="component" value="Unassembled WGS sequence"/>
</dbReference>
<protein>
    <submittedName>
        <fullName evidence="1">Uncharacterized protein</fullName>
    </submittedName>
</protein>
<evidence type="ECO:0000313" key="1">
    <source>
        <dbReference type="EMBL" id="CAH1531769.1"/>
    </source>
</evidence>
<accession>A0AAU9Q7E3</accession>
<sequence length="56" mass="6395">MVKMELIFILPNMNSIFSIISYTVKAKYGQAIRLLMKFGETQMRGIIGQIVPILFS</sequence>
<dbReference type="AlphaFoldDB" id="A0AAU9Q7E3"/>
<evidence type="ECO:0000313" key="2">
    <source>
        <dbReference type="Proteomes" id="UP001295420"/>
    </source>
</evidence>
<organism evidence="1 2">
    <name type="scientific">Vibrio owensii</name>
    <dbReference type="NCBI Taxonomy" id="696485"/>
    <lineage>
        <taxon>Bacteria</taxon>
        <taxon>Pseudomonadati</taxon>
        <taxon>Pseudomonadota</taxon>
        <taxon>Gammaproteobacteria</taxon>
        <taxon>Vibrionales</taxon>
        <taxon>Vibrionaceae</taxon>
        <taxon>Vibrio</taxon>
    </lineage>
</organism>
<dbReference type="EMBL" id="CAKMTQ010000023">
    <property type="protein sequence ID" value="CAH1531769.1"/>
    <property type="molecule type" value="Genomic_DNA"/>
</dbReference>